<feature type="chain" id="PRO_5046211884" evidence="1">
    <location>
        <begin position="33"/>
        <end position="166"/>
    </location>
</feature>
<reference evidence="2 3" key="1">
    <citation type="journal article" date="2022" name="Mar. Drugs">
        <title>Bioassay-Guided Fractionation Leads to the Detection of Cholic Acid Generated by the Rare Thalassomonas sp.</title>
        <authorList>
            <person name="Pheiffer F."/>
            <person name="Schneider Y.K."/>
            <person name="Hansen E.H."/>
            <person name="Andersen J.H."/>
            <person name="Isaksson J."/>
            <person name="Busche T."/>
            <person name="R C."/>
            <person name="Kalinowski J."/>
            <person name="Zyl L.V."/>
            <person name="Trindade M."/>
        </authorList>
    </citation>
    <scope>NUCLEOTIDE SEQUENCE [LARGE SCALE GENOMIC DNA]</scope>
    <source>
        <strain evidence="2 3">A5K-61T</strain>
    </source>
</reference>
<feature type="signal peptide" evidence="1">
    <location>
        <begin position="1"/>
        <end position="32"/>
    </location>
</feature>
<sequence>MLILIRNLTLKLFALKKSLVVLMLLASWQGQAKQVTFGAGADMDKLVEVSTLLASPKKYQSEPSTISGKVVKVCKKRGCWMDLATDKPYQSLTIKVPDGKMVFPMSAIGKTAYATGTLSERKLDVAQAREYLAHRAQENQTAFDPASVSEGMTVYRFSPQGVTLSD</sequence>
<keyword evidence="3" id="KW-1185">Reference proteome</keyword>
<evidence type="ECO:0000256" key="1">
    <source>
        <dbReference type="SAM" id="SignalP"/>
    </source>
</evidence>
<dbReference type="Proteomes" id="UP001215231">
    <property type="component" value="Chromosome"/>
</dbReference>
<keyword evidence="1" id="KW-0732">Signal</keyword>
<dbReference type="InterPro" id="IPR032577">
    <property type="entry name" value="DUF4920"/>
</dbReference>
<accession>A0ABY7VKS3</accession>
<gene>
    <name evidence="2" type="ORF">H3N35_00990</name>
</gene>
<name>A0ABY7VKS3_9GAMM</name>
<evidence type="ECO:0000313" key="3">
    <source>
        <dbReference type="Proteomes" id="UP001215231"/>
    </source>
</evidence>
<proteinExistence type="predicted"/>
<evidence type="ECO:0000313" key="2">
    <source>
        <dbReference type="EMBL" id="WDE14357.1"/>
    </source>
</evidence>
<organism evidence="2 3">
    <name type="scientific">Thalassomonas haliotis</name>
    <dbReference type="NCBI Taxonomy" id="485448"/>
    <lineage>
        <taxon>Bacteria</taxon>
        <taxon>Pseudomonadati</taxon>
        <taxon>Pseudomonadota</taxon>
        <taxon>Gammaproteobacteria</taxon>
        <taxon>Alteromonadales</taxon>
        <taxon>Colwelliaceae</taxon>
        <taxon>Thalassomonas</taxon>
    </lineage>
</organism>
<dbReference type="Pfam" id="PF16267">
    <property type="entry name" value="DUF4920"/>
    <property type="match status" value="1"/>
</dbReference>
<protein>
    <submittedName>
        <fullName evidence="2">DUF4920 domain-containing protein</fullName>
    </submittedName>
</protein>
<dbReference type="EMBL" id="CP059693">
    <property type="protein sequence ID" value="WDE14357.1"/>
    <property type="molecule type" value="Genomic_DNA"/>
</dbReference>